<evidence type="ECO:0000313" key="2">
    <source>
        <dbReference type="Proteomes" id="UP000199648"/>
    </source>
</evidence>
<dbReference type="EMBL" id="FMWD01000008">
    <property type="protein sequence ID" value="SCZ64128.1"/>
    <property type="molecule type" value="Genomic_DNA"/>
</dbReference>
<accession>A0A1G5QRB6</accession>
<sequence length="96" mass="11189">MEKINAIRKYLQTHTDQRDIYHRKLEGGHEFRIHNNGRSCWVMVDDNVIDQSDALALTEMLTNAHIPQTCRDTAQMRHWIVTPQGVIEENVPGEHL</sequence>
<proteinExistence type="predicted"/>
<organism evidence="1 2">
    <name type="scientific">Thiohalomonas denitrificans</name>
    <dbReference type="NCBI Taxonomy" id="415747"/>
    <lineage>
        <taxon>Bacteria</taxon>
        <taxon>Pseudomonadati</taxon>
        <taxon>Pseudomonadota</taxon>
        <taxon>Gammaproteobacteria</taxon>
        <taxon>Thiohalomonadales</taxon>
        <taxon>Thiohalomonadaceae</taxon>
        <taxon>Thiohalomonas</taxon>
    </lineage>
</organism>
<dbReference type="Proteomes" id="UP000199648">
    <property type="component" value="Unassembled WGS sequence"/>
</dbReference>
<reference evidence="1 2" key="1">
    <citation type="submission" date="2016-10" db="EMBL/GenBank/DDBJ databases">
        <authorList>
            <person name="de Groot N.N."/>
        </authorList>
    </citation>
    <scope>NUCLEOTIDE SEQUENCE [LARGE SCALE GENOMIC DNA]</scope>
    <source>
        <strain evidence="1 2">HLD2</strain>
    </source>
</reference>
<evidence type="ECO:0000313" key="1">
    <source>
        <dbReference type="EMBL" id="SCZ64128.1"/>
    </source>
</evidence>
<gene>
    <name evidence="1" type="ORF">SAMN03097708_02569</name>
</gene>
<protein>
    <submittedName>
        <fullName evidence="1">Uncharacterized protein</fullName>
    </submittedName>
</protein>
<name>A0A1G5QRB6_9GAMM</name>
<dbReference type="RefSeq" id="WP_092997861.1">
    <property type="nucleotide sequence ID" value="NZ_FMWD01000008.1"/>
</dbReference>
<keyword evidence="2" id="KW-1185">Reference proteome</keyword>
<dbReference type="AlphaFoldDB" id="A0A1G5QRB6"/>